<comment type="caution">
    <text evidence="1">The sequence shown here is derived from an EMBL/GenBank/DDBJ whole genome shotgun (WGS) entry which is preliminary data.</text>
</comment>
<reference evidence="1" key="1">
    <citation type="submission" date="2023-03" db="EMBL/GenBank/DDBJ databases">
        <authorList>
            <person name="Steffen K."/>
            <person name="Cardenas P."/>
        </authorList>
    </citation>
    <scope>NUCLEOTIDE SEQUENCE</scope>
</reference>
<evidence type="ECO:0000313" key="2">
    <source>
        <dbReference type="Proteomes" id="UP001174909"/>
    </source>
</evidence>
<organism evidence="1 2">
    <name type="scientific">Geodia barretti</name>
    <name type="common">Barrett's horny sponge</name>
    <dbReference type="NCBI Taxonomy" id="519541"/>
    <lineage>
        <taxon>Eukaryota</taxon>
        <taxon>Metazoa</taxon>
        <taxon>Porifera</taxon>
        <taxon>Demospongiae</taxon>
        <taxon>Heteroscleromorpha</taxon>
        <taxon>Tetractinellida</taxon>
        <taxon>Astrophorina</taxon>
        <taxon>Geodiidae</taxon>
        <taxon>Geodia</taxon>
    </lineage>
</organism>
<sequence>QAGFSNTFLTIHGKLATLTKDVYTLVKGNSSIHQCVFPGLPLADTNTVLNPTPPPQVRDAYYRDMVVDGLANELQKLVIDIDLALDCLFDRN</sequence>
<proteinExistence type="predicted"/>
<gene>
    <name evidence="1" type="ORF">GBAR_LOCUS19323</name>
</gene>
<feature type="non-terminal residue" evidence="1">
    <location>
        <position position="92"/>
    </location>
</feature>
<dbReference type="EMBL" id="CASHTH010002723">
    <property type="protein sequence ID" value="CAI8034290.1"/>
    <property type="molecule type" value="Genomic_DNA"/>
</dbReference>
<keyword evidence="2" id="KW-1185">Reference proteome</keyword>
<dbReference type="Proteomes" id="UP001174909">
    <property type="component" value="Unassembled WGS sequence"/>
</dbReference>
<accession>A0AA35SQB1</accession>
<protein>
    <submittedName>
        <fullName evidence="1">Uncharacterized protein</fullName>
    </submittedName>
</protein>
<dbReference type="AlphaFoldDB" id="A0AA35SQB1"/>
<name>A0AA35SQB1_GEOBA</name>
<evidence type="ECO:0000313" key="1">
    <source>
        <dbReference type="EMBL" id="CAI8034290.1"/>
    </source>
</evidence>